<accession>A0ABT2D212</accession>
<evidence type="ECO:0000313" key="2">
    <source>
        <dbReference type="EMBL" id="MCS0660299.1"/>
    </source>
</evidence>
<keyword evidence="1" id="KW-0812">Transmembrane</keyword>
<feature type="transmembrane region" description="Helical" evidence="1">
    <location>
        <begin position="15"/>
        <end position="35"/>
    </location>
</feature>
<evidence type="ECO:0008006" key="4">
    <source>
        <dbReference type="Google" id="ProtNLM"/>
    </source>
</evidence>
<keyword evidence="1" id="KW-0472">Membrane</keyword>
<name>A0ABT2D212_9BURK</name>
<proteinExistence type="predicted"/>
<dbReference type="RefSeq" id="WP_258813494.1">
    <property type="nucleotide sequence ID" value="NZ_JANUGU010000008.1"/>
</dbReference>
<reference evidence="2 3" key="1">
    <citation type="submission" date="2022-08" db="EMBL/GenBank/DDBJ databases">
        <title>Reclassification of Massilia species as members of the genera Telluria, Duganella, Pseudoduganella, Mokoshia gen. nov. and Zemynaea gen. nov. using orthogonal and non-orthogonal genome-based approaches.</title>
        <authorList>
            <person name="Bowman J.P."/>
        </authorList>
    </citation>
    <scope>NUCLEOTIDE SEQUENCE [LARGE SCALE GENOMIC DNA]</scope>
    <source>
        <strain evidence="2 3">JCM 31606</strain>
    </source>
</reference>
<dbReference type="SUPFAM" id="SSF158855">
    <property type="entry name" value="Lipase chaperone-like"/>
    <property type="match status" value="1"/>
</dbReference>
<dbReference type="Proteomes" id="UP001204621">
    <property type="component" value="Unassembled WGS sequence"/>
</dbReference>
<comment type="caution">
    <text evidence="2">The sequence shown here is derived from an EMBL/GenBank/DDBJ whole genome shotgun (WGS) entry which is preliminary data.</text>
</comment>
<evidence type="ECO:0000313" key="3">
    <source>
        <dbReference type="Proteomes" id="UP001204621"/>
    </source>
</evidence>
<gene>
    <name evidence="2" type="ORF">NX778_19680</name>
</gene>
<dbReference type="EMBL" id="JANUGU010000008">
    <property type="protein sequence ID" value="MCS0660299.1"/>
    <property type="molecule type" value="Genomic_DNA"/>
</dbReference>
<sequence length="259" mass="27979">MRSTGLLDVVFDSKLALGIAGAAAVAVGVYGVVLWQRPAEAPADAPAKAGSWNDPVGPGLLRSASPAAPAFDMQVPRDANIAVDALGHLVPDLALRKLMDGFLVKSKPSDRQAMLAQLRQFVTGRLRQPAAGEADHLAIAYDAYLQEEARMVASERFSAPDPGGLSDQQVQHLLAWQHDRARLRERMLGATVAAAWFTEEDVNCTDALNEWEKQLAPPGDDDSAEQFNRRRWGDTLARRRNDNAQACAAQIARSIAPHG</sequence>
<organism evidence="2 3">
    <name type="scientific">Massilia terrae</name>
    <dbReference type="NCBI Taxonomy" id="1811224"/>
    <lineage>
        <taxon>Bacteria</taxon>
        <taxon>Pseudomonadati</taxon>
        <taxon>Pseudomonadota</taxon>
        <taxon>Betaproteobacteria</taxon>
        <taxon>Burkholderiales</taxon>
        <taxon>Oxalobacteraceae</taxon>
        <taxon>Telluria group</taxon>
        <taxon>Massilia</taxon>
    </lineage>
</organism>
<protein>
    <recommendedName>
        <fullName evidence="4">Lipase chaperone</fullName>
    </recommendedName>
</protein>
<evidence type="ECO:0000256" key="1">
    <source>
        <dbReference type="SAM" id="Phobius"/>
    </source>
</evidence>
<keyword evidence="3" id="KW-1185">Reference proteome</keyword>
<keyword evidence="1" id="KW-1133">Transmembrane helix</keyword>